<sequence length="88" mass="9064">MNRILPIFVAISALPSWWWTKGPGLGDPAPDRRQDRFLTAGLTLAAGLGAAVIFGKGTVAKSIAAYAGGRIGAGVAASLNPQPLPPRQ</sequence>
<dbReference type="KEGG" id="spir:CWM47_16130"/>
<name>A0A2K8Z016_9BACT</name>
<reference evidence="1 2" key="1">
    <citation type="submission" date="2017-11" db="EMBL/GenBank/DDBJ databases">
        <title>Taxonomic description and genome sequences of Spirosoma HA7 sp. nov., isolated from pollen microhabitat of Corylus avellana.</title>
        <authorList>
            <person name="Ambika Manirajan B."/>
            <person name="Suarez C."/>
            <person name="Ratering S."/>
            <person name="Geissler-Plaum R."/>
            <person name="Cardinale M."/>
            <person name="Sylvia S."/>
        </authorList>
    </citation>
    <scope>NUCLEOTIDE SEQUENCE [LARGE SCALE GENOMIC DNA]</scope>
    <source>
        <strain evidence="1 2">HA7</strain>
    </source>
</reference>
<evidence type="ECO:0000313" key="2">
    <source>
        <dbReference type="Proteomes" id="UP000232883"/>
    </source>
</evidence>
<keyword evidence="2" id="KW-1185">Reference proteome</keyword>
<proteinExistence type="predicted"/>
<dbReference type="AlphaFoldDB" id="A0A2K8Z016"/>
<evidence type="ECO:0000313" key="1">
    <source>
        <dbReference type="EMBL" id="AUD03230.1"/>
    </source>
</evidence>
<accession>A0A2K8Z016</accession>
<dbReference type="Proteomes" id="UP000232883">
    <property type="component" value="Chromosome"/>
</dbReference>
<dbReference type="EMBL" id="CP025096">
    <property type="protein sequence ID" value="AUD03230.1"/>
    <property type="molecule type" value="Genomic_DNA"/>
</dbReference>
<protein>
    <submittedName>
        <fullName evidence="1">Uncharacterized protein</fullName>
    </submittedName>
</protein>
<dbReference type="RefSeq" id="WP_100989242.1">
    <property type="nucleotide sequence ID" value="NZ_CP025096.1"/>
</dbReference>
<gene>
    <name evidence="1" type="ORF">CWM47_16130</name>
</gene>
<organism evidence="1 2">
    <name type="scientific">Spirosoma pollinicola</name>
    <dbReference type="NCBI Taxonomy" id="2057025"/>
    <lineage>
        <taxon>Bacteria</taxon>
        <taxon>Pseudomonadati</taxon>
        <taxon>Bacteroidota</taxon>
        <taxon>Cytophagia</taxon>
        <taxon>Cytophagales</taxon>
        <taxon>Cytophagaceae</taxon>
        <taxon>Spirosoma</taxon>
    </lineage>
</organism>